<evidence type="ECO:0000256" key="1">
    <source>
        <dbReference type="ARBA" id="ARBA00004442"/>
    </source>
</evidence>
<keyword evidence="6" id="KW-0472">Membrane</keyword>
<comment type="caution">
    <text evidence="10">The sequence shown here is derived from an EMBL/GenBank/DDBJ whole genome shotgun (WGS) entry which is preliminary data.</text>
</comment>
<keyword evidence="7" id="KW-0998">Cell outer membrane</keyword>
<keyword evidence="3" id="KW-0813">Transport</keyword>
<dbReference type="GO" id="GO:1990281">
    <property type="term" value="C:efflux pump complex"/>
    <property type="evidence" value="ECO:0007669"/>
    <property type="project" value="TreeGrafter"/>
</dbReference>
<dbReference type="GO" id="GO:0009279">
    <property type="term" value="C:cell outer membrane"/>
    <property type="evidence" value="ECO:0007669"/>
    <property type="project" value="UniProtKB-SubCell"/>
</dbReference>
<comment type="similarity">
    <text evidence="2">Belongs to the outer membrane factor (OMF) (TC 1.B.17) family.</text>
</comment>
<dbReference type="InterPro" id="IPR003423">
    <property type="entry name" value="OMP_efflux"/>
</dbReference>
<keyword evidence="4" id="KW-1134">Transmembrane beta strand</keyword>
<evidence type="ECO:0000256" key="9">
    <source>
        <dbReference type="SAM" id="SignalP"/>
    </source>
</evidence>
<dbReference type="Pfam" id="PF02321">
    <property type="entry name" value="OEP"/>
    <property type="match status" value="2"/>
</dbReference>
<dbReference type="Gene3D" id="1.20.1600.10">
    <property type="entry name" value="Outer membrane efflux proteins (OEP)"/>
    <property type="match status" value="1"/>
</dbReference>
<evidence type="ECO:0000313" key="10">
    <source>
        <dbReference type="EMBL" id="MBO8468825.1"/>
    </source>
</evidence>
<evidence type="ECO:0000256" key="2">
    <source>
        <dbReference type="ARBA" id="ARBA00007613"/>
    </source>
</evidence>
<evidence type="ECO:0000256" key="8">
    <source>
        <dbReference type="SAM" id="Coils"/>
    </source>
</evidence>
<dbReference type="PANTHER" id="PTHR30026:SF20">
    <property type="entry name" value="OUTER MEMBRANE PROTEIN TOLC"/>
    <property type="match status" value="1"/>
</dbReference>
<evidence type="ECO:0000256" key="6">
    <source>
        <dbReference type="ARBA" id="ARBA00023136"/>
    </source>
</evidence>
<feature type="signal peptide" evidence="9">
    <location>
        <begin position="1"/>
        <end position="19"/>
    </location>
</feature>
<dbReference type="EMBL" id="JADIMF010000055">
    <property type="protein sequence ID" value="MBO8468825.1"/>
    <property type="molecule type" value="Genomic_DNA"/>
</dbReference>
<proteinExistence type="inferred from homology"/>
<dbReference type="GO" id="GO:0015562">
    <property type="term" value="F:efflux transmembrane transporter activity"/>
    <property type="evidence" value="ECO:0007669"/>
    <property type="project" value="InterPro"/>
</dbReference>
<dbReference type="InterPro" id="IPR051906">
    <property type="entry name" value="TolC-like"/>
</dbReference>
<protein>
    <submittedName>
        <fullName evidence="10">TolC family protein</fullName>
    </submittedName>
</protein>
<name>A0A9D9IAL1_9SPIO</name>
<accession>A0A9D9IAL1</accession>
<feature type="coiled-coil region" evidence="8">
    <location>
        <begin position="161"/>
        <end position="212"/>
    </location>
</feature>
<evidence type="ECO:0000256" key="4">
    <source>
        <dbReference type="ARBA" id="ARBA00022452"/>
    </source>
</evidence>
<dbReference type="AlphaFoldDB" id="A0A9D9IAL1"/>
<comment type="subcellular location">
    <subcellularLocation>
        <location evidence="1">Cell outer membrane</location>
    </subcellularLocation>
</comment>
<evidence type="ECO:0000256" key="5">
    <source>
        <dbReference type="ARBA" id="ARBA00022692"/>
    </source>
</evidence>
<gene>
    <name evidence="10" type="ORF">IAA72_03460</name>
</gene>
<keyword evidence="8" id="KW-0175">Coiled coil</keyword>
<dbReference type="PANTHER" id="PTHR30026">
    <property type="entry name" value="OUTER MEMBRANE PROTEIN TOLC"/>
    <property type="match status" value="1"/>
</dbReference>
<feature type="coiled-coil region" evidence="8">
    <location>
        <begin position="359"/>
        <end position="386"/>
    </location>
</feature>
<organism evidence="10 11">
    <name type="scientific">Candidatus Ornithospirochaeta stercoravium</name>
    <dbReference type="NCBI Taxonomy" id="2840897"/>
    <lineage>
        <taxon>Bacteria</taxon>
        <taxon>Pseudomonadati</taxon>
        <taxon>Spirochaetota</taxon>
        <taxon>Spirochaetia</taxon>
        <taxon>Spirochaetales</taxon>
        <taxon>Spirochaetaceae</taxon>
        <taxon>Spirochaetaceae incertae sedis</taxon>
        <taxon>Candidatus Ornithospirochaeta</taxon>
    </lineage>
</organism>
<keyword evidence="9" id="KW-0732">Signal</keyword>
<evidence type="ECO:0000313" key="11">
    <source>
        <dbReference type="Proteomes" id="UP000810292"/>
    </source>
</evidence>
<reference evidence="10" key="2">
    <citation type="journal article" date="2021" name="PeerJ">
        <title>Extensive microbial diversity within the chicken gut microbiome revealed by metagenomics and culture.</title>
        <authorList>
            <person name="Gilroy R."/>
            <person name="Ravi A."/>
            <person name="Getino M."/>
            <person name="Pursley I."/>
            <person name="Horton D.L."/>
            <person name="Alikhan N.F."/>
            <person name="Baker D."/>
            <person name="Gharbi K."/>
            <person name="Hall N."/>
            <person name="Watson M."/>
            <person name="Adriaenssens E.M."/>
            <person name="Foster-Nyarko E."/>
            <person name="Jarju S."/>
            <person name="Secka A."/>
            <person name="Antonio M."/>
            <person name="Oren A."/>
            <person name="Chaudhuri R.R."/>
            <person name="La Ragione R."/>
            <person name="Hildebrand F."/>
            <person name="Pallen M.J."/>
        </authorList>
    </citation>
    <scope>NUCLEOTIDE SEQUENCE</scope>
    <source>
        <strain evidence="10">14700</strain>
    </source>
</reference>
<sequence>MKILPKILILMMCMVPLGADELPTITLDEAIAAAAENNLDLQKAGIALNQAIRKQNSVMTTYMPTLGISGSASTGASFPGSMTTDPETHLPMERTTTAFNGVSFSAGANASFTFSGNMITDAESRALQKETASITYRSEYNNTVLGIISDYWNLAADDLDVETQRLALEDAEASYNSAKEMYESGMTTELVFSQAEQQYEAQKLNLMTAENTKAIDMIAFRAATGIETDFRTEELPETVYLSLPSAEELFNEYSGSSIAIQTYTNLLNIRKNAESTYKMTQYVPTLTATVNYNYAGGFDDSWKYSNSSHGLTGSVSVNIPISSYIPGSSADVNRKDAADETRKAALDLENTKNSYLQGLETMKTTLEQLQNSIKMYERMRDLSKKTYDLAQESFDAGLMSADDLSSARNDYLTAEMNLTDLRVTHLTTSANFADTLGITLEELQEKYGVPGEERA</sequence>
<dbReference type="GO" id="GO:0015288">
    <property type="term" value="F:porin activity"/>
    <property type="evidence" value="ECO:0007669"/>
    <property type="project" value="TreeGrafter"/>
</dbReference>
<dbReference type="SUPFAM" id="SSF56954">
    <property type="entry name" value="Outer membrane efflux proteins (OEP)"/>
    <property type="match status" value="1"/>
</dbReference>
<dbReference type="Proteomes" id="UP000810292">
    <property type="component" value="Unassembled WGS sequence"/>
</dbReference>
<evidence type="ECO:0000256" key="3">
    <source>
        <dbReference type="ARBA" id="ARBA00022448"/>
    </source>
</evidence>
<reference evidence="10" key="1">
    <citation type="submission" date="2020-10" db="EMBL/GenBank/DDBJ databases">
        <authorList>
            <person name="Gilroy R."/>
        </authorList>
    </citation>
    <scope>NUCLEOTIDE SEQUENCE</scope>
    <source>
        <strain evidence="10">14700</strain>
    </source>
</reference>
<evidence type="ECO:0000256" key="7">
    <source>
        <dbReference type="ARBA" id="ARBA00023237"/>
    </source>
</evidence>
<feature type="chain" id="PRO_5038515851" evidence="9">
    <location>
        <begin position="20"/>
        <end position="455"/>
    </location>
</feature>
<keyword evidence="5" id="KW-0812">Transmembrane</keyword>